<organism evidence="6 7">
    <name type="scientific">Dickeya dadantii (strain 3937)</name>
    <name type="common">Erwinia chrysanthemi (strain 3937)</name>
    <dbReference type="NCBI Taxonomy" id="198628"/>
    <lineage>
        <taxon>Bacteria</taxon>
        <taxon>Pseudomonadati</taxon>
        <taxon>Pseudomonadota</taxon>
        <taxon>Gammaproteobacteria</taxon>
        <taxon>Enterobacterales</taxon>
        <taxon>Pectobacteriaceae</taxon>
        <taxon>Dickeya</taxon>
    </lineage>
</organism>
<accession>E0SHU6</accession>
<protein>
    <submittedName>
        <fullName evidence="6">Carbamoyl-phosphate synthase small chain</fullName>
        <ecNumber evidence="6">6.3.5.5</ecNumber>
    </submittedName>
</protein>
<dbReference type="Proteomes" id="UP000006859">
    <property type="component" value="Chromosome"/>
</dbReference>
<evidence type="ECO:0000256" key="4">
    <source>
        <dbReference type="PROSITE-ProRule" id="PRU00409"/>
    </source>
</evidence>
<dbReference type="PANTHER" id="PTHR43585:SF2">
    <property type="entry name" value="ATP-GRASP ENZYME FSQD"/>
    <property type="match status" value="1"/>
</dbReference>
<dbReference type="GO" id="GO:0004088">
    <property type="term" value="F:carbamoyl-phosphate synthase (glutamine-hydrolyzing) activity"/>
    <property type="evidence" value="ECO:0007669"/>
    <property type="project" value="UniProtKB-EC"/>
</dbReference>
<dbReference type="Gene3D" id="3.30.1490.20">
    <property type="entry name" value="ATP-grasp fold, A domain"/>
    <property type="match status" value="1"/>
</dbReference>
<keyword evidence="1 6" id="KW-0436">Ligase</keyword>
<evidence type="ECO:0000256" key="2">
    <source>
        <dbReference type="ARBA" id="ARBA00022741"/>
    </source>
</evidence>
<keyword evidence="7" id="KW-1185">Reference proteome</keyword>
<dbReference type="GO" id="GO:0005524">
    <property type="term" value="F:ATP binding"/>
    <property type="evidence" value="ECO:0007669"/>
    <property type="project" value="UniProtKB-UniRule"/>
</dbReference>
<evidence type="ECO:0000313" key="6">
    <source>
        <dbReference type="EMBL" id="ADM99039.1"/>
    </source>
</evidence>
<keyword evidence="3 4" id="KW-0067">ATP-binding</keyword>
<evidence type="ECO:0000259" key="5">
    <source>
        <dbReference type="PROSITE" id="PS50975"/>
    </source>
</evidence>
<name>E0SHU6_DICD3</name>
<dbReference type="PROSITE" id="PS50975">
    <property type="entry name" value="ATP_GRASP"/>
    <property type="match status" value="1"/>
</dbReference>
<dbReference type="HOGENOM" id="CLU_029016_5_1_6"/>
<sequence>MDMSTIDALMLDAGFSALPLLEACLEQGVAIGVCSGKPGDPGHIRATRSIVEDYSDKEAILGIVRKENIKAILPGVTDVSYETGAWVAQSLGMPGFDSVETTAILLKKDAFRAYAQRKGLPIPKAVRDIGSVGQLSYPILVKPVDAYSGRGITQVQREQDILPAYQSAASASVSGQVVIEEFKQGSLHSHSAFIRNGEIVCEFFVDEYCTVYPYQVNSSCVAHQMSETLKNAVSDCINSIVADLKLCDGLLHTQFIANGDDFWLIELTRRCPGDLYCQLIRYSTDIPYAEYFVAPFLSLPSTFASKRPAARHYVARHTVSVAEKTIFNALRYHQLPGELLESVVLKKSGEVLNPAPGDRAAVVFMTFNDKAHLLKNTGNLKHHLVVSHSFLGKEQ</sequence>
<dbReference type="Gene3D" id="3.40.50.20">
    <property type="match status" value="1"/>
</dbReference>
<dbReference type="PANTHER" id="PTHR43585">
    <property type="entry name" value="FUMIPYRROLE BIOSYNTHESIS PROTEIN C"/>
    <property type="match status" value="1"/>
</dbReference>
<keyword evidence="2 4" id="KW-0547">Nucleotide-binding</keyword>
<evidence type="ECO:0000256" key="1">
    <source>
        <dbReference type="ARBA" id="ARBA00022598"/>
    </source>
</evidence>
<dbReference type="SUPFAM" id="SSF56059">
    <property type="entry name" value="Glutathione synthetase ATP-binding domain-like"/>
    <property type="match status" value="1"/>
</dbReference>
<reference evidence="6 7" key="1">
    <citation type="journal article" date="2011" name="J. Bacteriol.">
        <title>Genome sequence of the plant-pathogenic bacterium Dickeya dadantii 3937.</title>
        <authorList>
            <person name="Glasner J.D."/>
            <person name="Yang C.H."/>
            <person name="Reverchon S."/>
            <person name="Hugouvieux-Cotte-Pattat N."/>
            <person name="Condemine G."/>
            <person name="Bohin J.P."/>
            <person name="Van Gijsegem F."/>
            <person name="Yang S."/>
            <person name="Franza T."/>
            <person name="Expert D."/>
            <person name="Plunkett G. III"/>
            <person name="San Francisco M.J."/>
            <person name="Charkowski A.O."/>
            <person name="Py B."/>
            <person name="Bell K."/>
            <person name="Rauscher L."/>
            <person name="Rodriguez-Palenzuela P."/>
            <person name="Toussaint A."/>
            <person name="Holeva M.C."/>
            <person name="He S.Y."/>
            <person name="Douet V."/>
            <person name="Boccara M."/>
            <person name="Blanco C."/>
            <person name="Toth I."/>
            <person name="Anderson B.D."/>
            <person name="Biehl B.S."/>
            <person name="Mau B."/>
            <person name="Flynn S.M."/>
            <person name="Barras F."/>
            <person name="Lindeberg M."/>
            <person name="Birch P.R."/>
            <person name="Tsuyumu S."/>
            <person name="Shi X."/>
            <person name="Hibbing M."/>
            <person name="Yap M.N."/>
            <person name="Carpentier M."/>
            <person name="Dassa E."/>
            <person name="Umehara M."/>
            <person name="Kim J.F."/>
            <person name="Rusch M."/>
            <person name="Soni P."/>
            <person name="Mayhew G.F."/>
            <person name="Fouts D.E."/>
            <person name="Gill S.R."/>
            <person name="Blattner F.R."/>
            <person name="Keen N.T."/>
            <person name="Perna N.T."/>
        </authorList>
    </citation>
    <scope>NUCLEOTIDE SEQUENCE [LARGE SCALE GENOMIC DNA]</scope>
    <source>
        <strain evidence="6 7">3937</strain>
    </source>
</reference>
<evidence type="ECO:0000313" key="7">
    <source>
        <dbReference type="Proteomes" id="UP000006859"/>
    </source>
</evidence>
<dbReference type="STRING" id="198628.Dda3937_03422"/>
<dbReference type="InterPro" id="IPR011761">
    <property type="entry name" value="ATP-grasp"/>
</dbReference>
<dbReference type="Gene3D" id="3.30.470.20">
    <property type="entry name" value="ATP-grasp fold, B domain"/>
    <property type="match status" value="1"/>
</dbReference>
<feature type="domain" description="ATP-grasp" evidence="5">
    <location>
        <begin position="112"/>
        <end position="297"/>
    </location>
</feature>
<dbReference type="GO" id="GO:0046872">
    <property type="term" value="F:metal ion binding"/>
    <property type="evidence" value="ECO:0007669"/>
    <property type="project" value="InterPro"/>
</dbReference>
<dbReference type="EC" id="6.3.5.5" evidence="6"/>
<dbReference type="eggNOG" id="COG0027">
    <property type="taxonomic scope" value="Bacteria"/>
</dbReference>
<dbReference type="InterPro" id="IPR013815">
    <property type="entry name" value="ATP_grasp_subdomain_1"/>
</dbReference>
<proteinExistence type="predicted"/>
<gene>
    <name evidence="6" type="ordered locus">Dda3937_03422</name>
</gene>
<evidence type="ECO:0000256" key="3">
    <source>
        <dbReference type="ARBA" id="ARBA00022840"/>
    </source>
</evidence>
<dbReference type="AlphaFoldDB" id="E0SHU6"/>
<dbReference type="InterPro" id="IPR052032">
    <property type="entry name" value="ATP-dep_AA_Ligase"/>
</dbReference>
<dbReference type="EMBL" id="CP002038">
    <property type="protein sequence ID" value="ADM99039.1"/>
    <property type="molecule type" value="Genomic_DNA"/>
</dbReference>
<dbReference type="KEGG" id="ddd:Dda3937_03422"/>